<dbReference type="GO" id="GO:0008859">
    <property type="term" value="F:exoribonuclease II activity"/>
    <property type="evidence" value="ECO:0007669"/>
    <property type="project" value="UniProtKB-UniRule"/>
</dbReference>
<keyword evidence="8" id="KW-0694">RNA-binding</keyword>
<dbReference type="SMART" id="SM00955">
    <property type="entry name" value="RNB"/>
    <property type="match status" value="1"/>
</dbReference>
<dbReference type="PROSITE" id="PS01175">
    <property type="entry name" value="RIBONUCLEASE_II"/>
    <property type="match status" value="1"/>
</dbReference>
<dbReference type="GO" id="GO:0006402">
    <property type="term" value="P:mRNA catabolic process"/>
    <property type="evidence" value="ECO:0007669"/>
    <property type="project" value="TreeGrafter"/>
</dbReference>
<evidence type="ECO:0000256" key="7">
    <source>
        <dbReference type="ARBA" id="ARBA00022839"/>
    </source>
</evidence>
<dbReference type="InterPro" id="IPR022966">
    <property type="entry name" value="RNase_II/R_CS"/>
</dbReference>
<name>A0A1T4PCB8_9GAMM</name>
<dbReference type="PANTHER" id="PTHR23355:SF37">
    <property type="entry name" value="EXORIBONUCLEASE 2"/>
    <property type="match status" value="1"/>
</dbReference>
<dbReference type="Gene3D" id="2.40.50.140">
    <property type="entry name" value="Nucleic acid-binding proteins"/>
    <property type="match status" value="2"/>
</dbReference>
<evidence type="ECO:0000256" key="5">
    <source>
        <dbReference type="ARBA" id="ARBA00022722"/>
    </source>
</evidence>
<dbReference type="NCBIfam" id="TIGR02062">
    <property type="entry name" value="RNase_B"/>
    <property type="match status" value="1"/>
</dbReference>
<dbReference type="NCBIfam" id="TIGR00358">
    <property type="entry name" value="3_prime_RNase"/>
    <property type="match status" value="1"/>
</dbReference>
<dbReference type="Pfam" id="PF00773">
    <property type="entry name" value="RNB"/>
    <property type="match status" value="1"/>
</dbReference>
<dbReference type="EMBL" id="MTSM01000008">
    <property type="protein sequence ID" value="OPX55611.1"/>
    <property type="molecule type" value="Genomic_DNA"/>
</dbReference>
<dbReference type="Pfam" id="PF17876">
    <property type="entry name" value="CSD2"/>
    <property type="match status" value="1"/>
</dbReference>
<organism evidence="11 12">
    <name type="scientific">Oceanospirillum multiglobuliferum</name>
    <dbReference type="NCBI Taxonomy" id="64969"/>
    <lineage>
        <taxon>Bacteria</taxon>
        <taxon>Pseudomonadati</taxon>
        <taxon>Pseudomonadota</taxon>
        <taxon>Gammaproteobacteria</taxon>
        <taxon>Oceanospirillales</taxon>
        <taxon>Oceanospirillaceae</taxon>
        <taxon>Oceanospirillum</taxon>
    </lineage>
</organism>
<dbReference type="GO" id="GO:0003723">
    <property type="term" value="F:RNA binding"/>
    <property type="evidence" value="ECO:0007669"/>
    <property type="project" value="UniProtKB-KW"/>
</dbReference>
<dbReference type="InterPro" id="IPR012340">
    <property type="entry name" value="NA-bd_OB-fold"/>
</dbReference>
<dbReference type="PANTHER" id="PTHR23355">
    <property type="entry name" value="RIBONUCLEASE"/>
    <property type="match status" value="1"/>
</dbReference>
<dbReference type="RefSeq" id="WP_078745035.1">
    <property type="nucleotide sequence ID" value="NZ_FUXG01000008.1"/>
</dbReference>
<evidence type="ECO:0000259" key="10">
    <source>
        <dbReference type="PROSITE" id="PS50126"/>
    </source>
</evidence>
<keyword evidence="6" id="KW-0378">Hydrolase</keyword>
<dbReference type="InterPro" id="IPR013223">
    <property type="entry name" value="RNase_B_OB_dom"/>
</dbReference>
<evidence type="ECO:0000256" key="1">
    <source>
        <dbReference type="ARBA" id="ARBA00001849"/>
    </source>
</evidence>
<dbReference type="Pfam" id="PF00575">
    <property type="entry name" value="S1"/>
    <property type="match status" value="1"/>
</dbReference>
<comment type="catalytic activity">
    <reaction evidence="1">
        <text>Exonucleolytic cleavage in the 3'- to 5'-direction to yield nucleoside 5'-phosphates.</text>
        <dbReference type="EC" id="3.1.13.1"/>
    </reaction>
</comment>
<dbReference type="InterPro" id="IPR004476">
    <property type="entry name" value="RNase_II/RNase_R"/>
</dbReference>
<protein>
    <recommendedName>
        <fullName evidence="9">Exoribonuclease II</fullName>
        <ecNumber evidence="9">3.1.13.1</ecNumber>
    </recommendedName>
</protein>
<comment type="caution">
    <text evidence="11">The sequence shown here is derived from an EMBL/GenBank/DDBJ whole genome shotgun (WGS) entry which is preliminary data.</text>
</comment>
<gene>
    <name evidence="11" type="ORF">BTE48_08335</name>
</gene>
<dbReference type="SUPFAM" id="SSF50249">
    <property type="entry name" value="Nucleic acid-binding proteins"/>
    <property type="match status" value="4"/>
</dbReference>
<dbReference type="SMART" id="SM00316">
    <property type="entry name" value="S1"/>
    <property type="match status" value="2"/>
</dbReference>
<dbReference type="InterPro" id="IPR001900">
    <property type="entry name" value="RNase_II/R"/>
</dbReference>
<comment type="subcellular location">
    <subcellularLocation>
        <location evidence="2">Cytoplasm</location>
    </subcellularLocation>
</comment>
<dbReference type="Pfam" id="PF08206">
    <property type="entry name" value="OB_RNB"/>
    <property type="match status" value="1"/>
</dbReference>
<evidence type="ECO:0000256" key="9">
    <source>
        <dbReference type="NCBIfam" id="TIGR02062"/>
    </source>
</evidence>
<accession>A0A1T4PCB8</accession>
<dbReference type="InterPro" id="IPR003029">
    <property type="entry name" value="S1_domain"/>
</dbReference>
<evidence type="ECO:0000256" key="2">
    <source>
        <dbReference type="ARBA" id="ARBA00004496"/>
    </source>
</evidence>
<sequence length="663" mass="74465">MLQNSELLKQLKQQIQESVPKIEGTIKATEKSYGFLETDKGKSYFVAPPEMKKVLHGDRVIAKVISKNGKDSAELESLVEPALNRFIGRVTFYKEHLQVLPDYHLLNRALPAVAPDLKEIEFKEGDWVVAELKQHAMSQNRFQVCITRWIARDQDNGLPWLVALAKHQLPTDAPQAEEGALVELPDCSHRRDLTALSMFTIDNHSTRDMDDALYAEALAEGGWRLVIGIADPSAYVAEGSTLDKIARERGYTTYLPGKNVPMLPRQLSDELCSLQAHVRRPALCCEVLIGTDGSITGTPSFFTAWIESKAKLSYDEISNWLELGEPLYHDINLQTPLQALKELAEASNLWRQNNAVVFTDRPDYRFRFDAEGKVFAVVSDPRRIAHRMVEEAMVVANICAAQFLAKHNVGLFNTHIGFEPEKLAEVVSLLIENGYSTSVETLGTIEGYSAFRRQLQADNNLWLEMRLRRYQGYVLTQNHPAPHYGMGLLGYATWTSPIRKYSDLLNHRLIKAILSDETPVSPAPEVGEKLDQQRIASRVAERDASQWLYCQLLTSAVEAETVFEGEIFDISRGGMRVRLVENGATPFIPGGMIHSERKEMTLDNHSGCIMIKGKAVYRLGDLVTVQLIKADEVRRSLIGKLVLPVEDKAAIPDETQQQTEVTE</sequence>
<evidence type="ECO:0000313" key="12">
    <source>
        <dbReference type="Proteomes" id="UP000191418"/>
    </source>
</evidence>
<evidence type="ECO:0000256" key="4">
    <source>
        <dbReference type="ARBA" id="ARBA00022490"/>
    </source>
</evidence>
<keyword evidence="7" id="KW-0269">Exonuclease</keyword>
<dbReference type="NCBIfam" id="NF003455">
    <property type="entry name" value="PRK05054.1"/>
    <property type="match status" value="1"/>
</dbReference>
<evidence type="ECO:0000256" key="8">
    <source>
        <dbReference type="ARBA" id="ARBA00022884"/>
    </source>
</evidence>
<dbReference type="EC" id="3.1.13.1" evidence="9"/>
<keyword evidence="12" id="KW-1185">Reference proteome</keyword>
<reference evidence="11 12" key="1">
    <citation type="submission" date="2017-01" db="EMBL/GenBank/DDBJ databases">
        <title>Genome Sequencing of a Marine Spirillum, Oceanospirillum multiglobuliferum ATCC 33336, from Japan.</title>
        <authorList>
            <person name="Carney J.G."/>
            <person name="Trachtenberg A.M."/>
            <person name="Rheaume B.A."/>
            <person name="Linnane J.D."/>
            <person name="Pitts N.L."/>
            <person name="Mykles D.L."/>
            <person name="Maclea K.S."/>
        </authorList>
    </citation>
    <scope>NUCLEOTIDE SEQUENCE [LARGE SCALE GENOMIC DNA]</scope>
    <source>
        <strain evidence="11 12">ATCC 33336</strain>
    </source>
</reference>
<dbReference type="PROSITE" id="PS50126">
    <property type="entry name" value="S1"/>
    <property type="match status" value="1"/>
</dbReference>
<feature type="domain" description="S1 motif" evidence="10">
    <location>
        <begin position="560"/>
        <end position="646"/>
    </location>
</feature>
<dbReference type="InterPro" id="IPR011804">
    <property type="entry name" value="RNase_II"/>
</dbReference>
<evidence type="ECO:0000256" key="6">
    <source>
        <dbReference type="ARBA" id="ARBA00022801"/>
    </source>
</evidence>
<keyword evidence="5" id="KW-0540">Nuclease</keyword>
<proteinExistence type="inferred from homology"/>
<dbReference type="SMART" id="SM00357">
    <property type="entry name" value="CSP"/>
    <property type="match status" value="1"/>
</dbReference>
<dbReference type="Proteomes" id="UP000191418">
    <property type="component" value="Unassembled WGS sequence"/>
</dbReference>
<evidence type="ECO:0000256" key="3">
    <source>
        <dbReference type="ARBA" id="ARBA00009925"/>
    </source>
</evidence>
<dbReference type="OrthoDB" id="9764149at2"/>
<dbReference type="STRING" id="64969.SAMN02745127_01421"/>
<dbReference type="GO" id="GO:0005829">
    <property type="term" value="C:cytosol"/>
    <property type="evidence" value="ECO:0007669"/>
    <property type="project" value="UniProtKB-ARBA"/>
</dbReference>
<dbReference type="InterPro" id="IPR011129">
    <property type="entry name" value="CSD"/>
</dbReference>
<dbReference type="Gene3D" id="2.40.50.640">
    <property type="match status" value="1"/>
</dbReference>
<comment type="similarity">
    <text evidence="3">Belongs to the RNR ribonuclease family. RNase II subfamily.</text>
</comment>
<evidence type="ECO:0000313" key="11">
    <source>
        <dbReference type="EMBL" id="OPX55611.1"/>
    </source>
</evidence>
<keyword evidence="4" id="KW-0963">Cytoplasm</keyword>
<dbReference type="InterPro" id="IPR050180">
    <property type="entry name" value="RNR_Ribonuclease"/>
</dbReference>
<dbReference type="InterPro" id="IPR040476">
    <property type="entry name" value="CSD2"/>
</dbReference>
<dbReference type="AlphaFoldDB" id="A0A1T4PCB8"/>